<dbReference type="Proteomes" id="UP000596742">
    <property type="component" value="Unassembled WGS sequence"/>
</dbReference>
<keyword evidence="4" id="KW-1185">Reference proteome</keyword>
<gene>
    <name evidence="3" type="ORF">MGAL_10B085948</name>
</gene>
<feature type="compositionally biased region" description="Polar residues" evidence="2">
    <location>
        <begin position="246"/>
        <end position="261"/>
    </location>
</feature>
<evidence type="ECO:0000313" key="3">
    <source>
        <dbReference type="EMBL" id="VDH98913.1"/>
    </source>
</evidence>
<protein>
    <recommendedName>
        <fullName evidence="5">BEN domain-containing protein</fullName>
    </recommendedName>
</protein>
<dbReference type="EMBL" id="UYJE01001065">
    <property type="protein sequence ID" value="VDH98913.1"/>
    <property type="molecule type" value="Genomic_DNA"/>
</dbReference>
<feature type="coiled-coil region" evidence="1">
    <location>
        <begin position="301"/>
        <end position="328"/>
    </location>
</feature>
<feature type="compositionally biased region" description="Basic and acidic residues" evidence="2">
    <location>
        <begin position="38"/>
        <end position="54"/>
    </location>
</feature>
<evidence type="ECO:0008006" key="5">
    <source>
        <dbReference type="Google" id="ProtNLM"/>
    </source>
</evidence>
<dbReference type="OrthoDB" id="10403406at2759"/>
<comment type="caution">
    <text evidence="3">The sequence shown here is derived from an EMBL/GenBank/DDBJ whole genome shotgun (WGS) entry which is preliminary data.</text>
</comment>
<organism evidence="3 4">
    <name type="scientific">Mytilus galloprovincialis</name>
    <name type="common">Mediterranean mussel</name>
    <dbReference type="NCBI Taxonomy" id="29158"/>
    <lineage>
        <taxon>Eukaryota</taxon>
        <taxon>Metazoa</taxon>
        <taxon>Spiralia</taxon>
        <taxon>Lophotrochozoa</taxon>
        <taxon>Mollusca</taxon>
        <taxon>Bivalvia</taxon>
        <taxon>Autobranchia</taxon>
        <taxon>Pteriomorphia</taxon>
        <taxon>Mytilida</taxon>
        <taxon>Mytiloidea</taxon>
        <taxon>Mytilidae</taxon>
        <taxon>Mytilinae</taxon>
        <taxon>Mytilus</taxon>
    </lineage>
</organism>
<feature type="region of interest" description="Disordered" evidence="2">
    <location>
        <begin position="246"/>
        <end position="275"/>
    </location>
</feature>
<keyword evidence="1" id="KW-0175">Coiled coil</keyword>
<accession>A0A8B6C464</accession>
<sequence>MNVYANDLMIIADDKTGYELAKTLISAKKRKRKATTAKKCEGQNDDKEVKSDSETLDDNLKVKKKVIREENKKKAELRGKVAYEKAKSMFSEIRNVHDQPQSNKQPDVVLPNKVCLASQNATNTQTELETSNLNNLLVHSNPTFNIQSNFNPSMQTNQLHRPVSSYPYHQNSMFNQCNNIDSFAYNFQSSYFSFRPYWQNSSHILSNPYQGNTFSNLHHPQPMRPTSTCSLYNPFKIMHEIENQSDQSLTNMNESTNTSEIDASVSPDSDSDIEDPGDLHFNSVLSTTNTSSNVNYNCTLCHAKEEKIKVLTIQLANAKQDIENMKLDIDSNNGADARPLEPLETNFINKRMRGRICTTEYKILDENLQMPPGYQYLVEGSPLAVQTDWYKTTLYSLRKKDRPCALKMIIDCFLTPEQYGIRGGTSAFSKTPLAGVMTSVENFALIHFKMLPSDVTRAINEKMYSGRRLMKRNAH</sequence>
<evidence type="ECO:0000256" key="1">
    <source>
        <dbReference type="SAM" id="Coils"/>
    </source>
</evidence>
<dbReference type="AlphaFoldDB" id="A0A8B6C464"/>
<proteinExistence type="predicted"/>
<name>A0A8B6C464_MYTGA</name>
<evidence type="ECO:0000256" key="2">
    <source>
        <dbReference type="SAM" id="MobiDB-lite"/>
    </source>
</evidence>
<feature type="region of interest" description="Disordered" evidence="2">
    <location>
        <begin position="31"/>
        <end position="54"/>
    </location>
</feature>
<reference evidence="3" key="1">
    <citation type="submission" date="2018-11" db="EMBL/GenBank/DDBJ databases">
        <authorList>
            <person name="Alioto T."/>
            <person name="Alioto T."/>
        </authorList>
    </citation>
    <scope>NUCLEOTIDE SEQUENCE</scope>
</reference>
<evidence type="ECO:0000313" key="4">
    <source>
        <dbReference type="Proteomes" id="UP000596742"/>
    </source>
</evidence>